<dbReference type="HOGENOM" id="CLU_021406_1_1_12"/>
<sequence length="607" mass="61675">MGCDNLADNTPENNNNDGDQTYVGDTTEAGDTSDAGVWDGVADTEFSTNTDAAAILAAIYALEADSGDYESAVPDSAKDTTVPAVSDAASIVLDDGHSTVTPNDSVGITIDDTNNIITITAEGTYALSGSLSDGQVIVDVDKNVNLILNGVNITSSKGAPLALFGKKKKIISLAEGTQNTLTDAAAYTSFYKDDEPNGALFSKKALTINGSGSLTVNGNYNNGISCKDNLKILGGTITVSAKNNALKGNDSVVIKGGDINITSDADGIKSDADDEGAGYVYISGDAKLSIRSAEDGIQAYRAVHILEDAVVNIRSGGGTTSKTTGYDGDTSCKGIKSDLDLLIEDGTFNLDCLDDAIHSNNGVLISGGTFSIKTDDDAIHGDSLAVINGGNISITKSYEGLEAAKVVVNGGTINMTASDDGINAADGTSTTPMQRPGPGGGPGWQPGQGGMAANTNCAITINGGNITVNAGGDGIDSNGNVWISGGFIVVHGPTSSGDGALDSDGTFFIDGGVLLAAGSAGMAQKPSTTSTQYSLAFTFSGRKNVGTQVVVKDSKGETMADYTGAKQFQSLIISSPDLVNGGVYSVYIGNALSKTFTVSSKVTSVSL</sequence>
<keyword evidence="3" id="KW-1185">Reference proteome</keyword>
<reference evidence="2 3" key="2">
    <citation type="journal article" date="2011" name="ISME J.">
        <title>RNA-seq reveals cooperative metabolic interactions between two termite-gut spirochete species in co-culture.</title>
        <authorList>
            <person name="Rosenthal A.Z."/>
            <person name="Matson E.G."/>
            <person name="Eldar A."/>
            <person name="Leadbetter J.R."/>
        </authorList>
    </citation>
    <scope>NUCLEOTIDE SEQUENCE [LARGE SCALE GENOMIC DNA]</scope>
    <source>
        <strain evidence="3">ATCC BAA-887 / DSM 12427 / ZAS-2</strain>
    </source>
</reference>
<dbReference type="KEGG" id="tpi:TREPR_3046"/>
<protein>
    <submittedName>
        <fullName evidence="2">Clostridium cellulosome enzyme, dockerin type I</fullName>
    </submittedName>
</protein>
<dbReference type="Pfam" id="PF14262">
    <property type="entry name" value="Cthe_2159"/>
    <property type="match status" value="1"/>
</dbReference>
<feature type="region of interest" description="Disordered" evidence="1">
    <location>
        <begin position="427"/>
        <end position="451"/>
    </location>
</feature>
<reference evidence="3" key="1">
    <citation type="submission" date="2009-12" db="EMBL/GenBank/DDBJ databases">
        <title>Complete sequence of Treponema primitia strain ZAS-2.</title>
        <authorList>
            <person name="Tetu S.G."/>
            <person name="Matson E."/>
            <person name="Ren Q."/>
            <person name="Seshadri R."/>
            <person name="Elbourne L."/>
            <person name="Hassan K.A."/>
            <person name="Durkin A."/>
            <person name="Radune D."/>
            <person name="Mohamoud Y."/>
            <person name="Shay R."/>
            <person name="Jin S."/>
            <person name="Zhang X."/>
            <person name="Lucey K."/>
            <person name="Ballor N.R."/>
            <person name="Ottesen E."/>
            <person name="Rosenthal R."/>
            <person name="Allen A."/>
            <person name="Leadbetter J.R."/>
            <person name="Paulsen I.T."/>
        </authorList>
    </citation>
    <scope>NUCLEOTIDE SEQUENCE [LARGE SCALE GENOMIC DNA]</scope>
    <source>
        <strain evidence="3">ATCC BAA-887 / DSM 12427 / ZAS-2</strain>
    </source>
</reference>
<feature type="region of interest" description="Disordered" evidence="1">
    <location>
        <begin position="1"/>
        <end position="36"/>
    </location>
</feature>
<organism evidence="2 3">
    <name type="scientific">Treponema primitia (strain ATCC BAA-887 / DSM 12427 / ZAS-2)</name>
    <dbReference type="NCBI Taxonomy" id="545694"/>
    <lineage>
        <taxon>Bacteria</taxon>
        <taxon>Pseudomonadati</taxon>
        <taxon>Spirochaetota</taxon>
        <taxon>Spirochaetia</taxon>
        <taxon>Spirochaetales</taxon>
        <taxon>Treponemataceae</taxon>
        <taxon>Treponema</taxon>
    </lineage>
</organism>
<evidence type="ECO:0000256" key="1">
    <source>
        <dbReference type="SAM" id="MobiDB-lite"/>
    </source>
</evidence>
<feature type="compositionally biased region" description="Gly residues" evidence="1">
    <location>
        <begin position="437"/>
        <end position="450"/>
    </location>
</feature>
<dbReference type="STRING" id="545694.TREPR_3046"/>
<dbReference type="InterPro" id="IPR025584">
    <property type="entry name" value="Cthe_2159"/>
</dbReference>
<name>F5YMQ8_TREPZ</name>
<dbReference type="Proteomes" id="UP000009223">
    <property type="component" value="Chromosome"/>
</dbReference>
<proteinExistence type="predicted"/>
<gene>
    <name evidence="2" type="ordered locus">TREPR_3046</name>
</gene>
<accession>F5YMQ8</accession>
<evidence type="ECO:0000313" key="2">
    <source>
        <dbReference type="EMBL" id="AEF85366.1"/>
    </source>
</evidence>
<dbReference type="EMBL" id="CP001843">
    <property type="protein sequence ID" value="AEF85366.1"/>
    <property type="molecule type" value="Genomic_DNA"/>
</dbReference>
<feature type="compositionally biased region" description="Polar residues" evidence="1">
    <location>
        <begin position="7"/>
        <end position="19"/>
    </location>
</feature>
<dbReference type="eggNOG" id="ENOG502Z8AD">
    <property type="taxonomic scope" value="Bacteria"/>
</dbReference>
<dbReference type="AlphaFoldDB" id="F5YMQ8"/>
<evidence type="ECO:0000313" key="3">
    <source>
        <dbReference type="Proteomes" id="UP000009223"/>
    </source>
</evidence>